<organism evidence="6 7">
    <name type="scientific">Pseudocohnilembus persalinus</name>
    <name type="common">Ciliate</name>
    <dbReference type="NCBI Taxonomy" id="266149"/>
    <lineage>
        <taxon>Eukaryota</taxon>
        <taxon>Sar</taxon>
        <taxon>Alveolata</taxon>
        <taxon>Ciliophora</taxon>
        <taxon>Intramacronucleata</taxon>
        <taxon>Oligohymenophorea</taxon>
        <taxon>Scuticociliatia</taxon>
        <taxon>Philasterida</taxon>
        <taxon>Pseudocohnilembidae</taxon>
        <taxon>Pseudocohnilembus</taxon>
    </lineage>
</organism>
<feature type="compositionally biased region" description="Low complexity" evidence="4">
    <location>
        <begin position="255"/>
        <end position="276"/>
    </location>
</feature>
<dbReference type="OMA" id="ENCISHK"/>
<evidence type="ECO:0000256" key="3">
    <source>
        <dbReference type="ARBA" id="ARBA00046326"/>
    </source>
</evidence>
<dbReference type="GO" id="GO:0005829">
    <property type="term" value="C:cytosol"/>
    <property type="evidence" value="ECO:0007669"/>
    <property type="project" value="GOC"/>
</dbReference>
<comment type="caution">
    <text evidence="6">The sequence shown here is derived from an EMBL/GenBank/DDBJ whole genome shotgun (WGS) entry which is preliminary data.</text>
</comment>
<name>A0A0V0QCA7_PSEPJ</name>
<dbReference type="EMBL" id="LDAU01000202">
    <property type="protein sequence ID" value="KRW99884.1"/>
    <property type="molecule type" value="Genomic_DNA"/>
</dbReference>
<evidence type="ECO:0000313" key="6">
    <source>
        <dbReference type="EMBL" id="KRW99884.1"/>
    </source>
</evidence>
<protein>
    <submittedName>
        <fullName evidence="6">Armadillo-type fold</fullName>
    </submittedName>
</protein>
<dbReference type="SUPFAM" id="SSF48371">
    <property type="entry name" value="ARM repeat"/>
    <property type="match status" value="1"/>
</dbReference>
<evidence type="ECO:0000259" key="5">
    <source>
        <dbReference type="Pfam" id="PF04118"/>
    </source>
</evidence>
<dbReference type="GO" id="GO:0006895">
    <property type="term" value="P:Golgi to endosome transport"/>
    <property type="evidence" value="ECO:0007669"/>
    <property type="project" value="InterPro"/>
</dbReference>
<dbReference type="InParanoid" id="A0A0V0QCA7"/>
<dbReference type="GO" id="GO:0005802">
    <property type="term" value="C:trans-Golgi network"/>
    <property type="evidence" value="ECO:0007669"/>
    <property type="project" value="TreeGrafter"/>
</dbReference>
<evidence type="ECO:0000256" key="2">
    <source>
        <dbReference type="ARBA" id="ARBA00022927"/>
    </source>
</evidence>
<dbReference type="PANTHER" id="PTHR14042:SF24">
    <property type="entry name" value="PROTEIN DOPEY-1 HOMOLOG"/>
    <property type="match status" value="1"/>
</dbReference>
<gene>
    <name evidence="6" type="ORF">PPERSA_12560</name>
</gene>
<keyword evidence="7" id="KW-1185">Reference proteome</keyword>
<dbReference type="InterPro" id="IPR007249">
    <property type="entry name" value="DOP1_N"/>
</dbReference>
<feature type="region of interest" description="Disordered" evidence="4">
    <location>
        <begin position="229"/>
        <end position="277"/>
    </location>
</feature>
<keyword evidence="2" id="KW-0653">Protein transport</keyword>
<comment type="similarity">
    <text evidence="3">Belongs to the DOP1 family.</text>
</comment>
<evidence type="ECO:0000256" key="1">
    <source>
        <dbReference type="ARBA" id="ARBA00022448"/>
    </source>
</evidence>
<dbReference type="InterPro" id="IPR016024">
    <property type="entry name" value="ARM-type_fold"/>
</dbReference>
<proteinExistence type="inferred from homology"/>
<dbReference type="InterPro" id="IPR040314">
    <property type="entry name" value="DOP1"/>
</dbReference>
<dbReference type="Pfam" id="PF04118">
    <property type="entry name" value="Dopey_N"/>
    <property type="match status" value="1"/>
</dbReference>
<sequence>MEKIQAKYKKETEKLKRNLPSHLNNFEKNRTWDDIKPWLHRLEEVIQENQTPFIPYKLLIAKRLAQCLNPKWPPGIHENALQLYSLIFNSMKMFEEVQDQNFDGKAEYLKELATNLPIFSIGLFPFYQFASSQNKKKLIDIYYTFYFPLKHQLIPCLPGLLVGILPGMEETAEDLQKKSFKFINDLQESVGPSHFYGVLWMSILRVNKIRNAGLKFLTKILKQKQKIQQSMSIDTSKQDDDDEQAPESMGQHLDSQSSGSGNQSNNNQENQQQQQSLEDINKNNRTNSNSVNESAVFSKQIFDIDNEDPSVKYPNKQGLLLNALLISLEDSNQQVKRNVLDLMNISFPIANQEGTTSLLSDNEITLLVQGCLKLYAKKEHATQRRIDKWFFGATDEERSQKDYTPEIQRHIIKAVVTIIDDTTENCISHKQLVIWHIHQ</sequence>
<feature type="domain" description="DOP1 N-terminal" evidence="5">
    <location>
        <begin position="10"/>
        <end position="394"/>
    </location>
</feature>
<reference evidence="6 7" key="1">
    <citation type="journal article" date="2015" name="Sci. Rep.">
        <title>Genome of the facultative scuticociliatosis pathogen Pseudocohnilembus persalinus provides insight into its virulence through horizontal gene transfer.</title>
        <authorList>
            <person name="Xiong J."/>
            <person name="Wang G."/>
            <person name="Cheng J."/>
            <person name="Tian M."/>
            <person name="Pan X."/>
            <person name="Warren A."/>
            <person name="Jiang C."/>
            <person name="Yuan D."/>
            <person name="Miao W."/>
        </authorList>
    </citation>
    <scope>NUCLEOTIDE SEQUENCE [LARGE SCALE GENOMIC DNA]</scope>
    <source>
        <strain evidence="6">36N120E</strain>
    </source>
</reference>
<dbReference type="PANTHER" id="PTHR14042">
    <property type="entry name" value="DOPEY-RELATED"/>
    <property type="match status" value="1"/>
</dbReference>
<dbReference type="OrthoDB" id="291369at2759"/>
<keyword evidence="1" id="KW-0813">Transport</keyword>
<evidence type="ECO:0000313" key="7">
    <source>
        <dbReference type="Proteomes" id="UP000054937"/>
    </source>
</evidence>
<dbReference type="GO" id="GO:0005768">
    <property type="term" value="C:endosome"/>
    <property type="evidence" value="ECO:0007669"/>
    <property type="project" value="TreeGrafter"/>
</dbReference>
<accession>A0A0V0QCA7</accession>
<dbReference type="AlphaFoldDB" id="A0A0V0QCA7"/>
<evidence type="ECO:0000256" key="4">
    <source>
        <dbReference type="SAM" id="MobiDB-lite"/>
    </source>
</evidence>
<dbReference type="Proteomes" id="UP000054937">
    <property type="component" value="Unassembled WGS sequence"/>
</dbReference>
<dbReference type="GO" id="GO:0015031">
    <property type="term" value="P:protein transport"/>
    <property type="evidence" value="ECO:0007669"/>
    <property type="project" value="UniProtKB-KW"/>
</dbReference>